<dbReference type="FunFam" id="1.25.40.10:FF:000344">
    <property type="entry name" value="Pentatricopeptide repeat-containing protein"/>
    <property type="match status" value="1"/>
</dbReference>
<proteinExistence type="inferred from homology"/>
<evidence type="ECO:0000256" key="3">
    <source>
        <dbReference type="PROSITE-ProRule" id="PRU00708"/>
    </source>
</evidence>
<dbReference type="Proteomes" id="UP000077755">
    <property type="component" value="Chromosome 6"/>
</dbReference>
<evidence type="ECO:0000256" key="1">
    <source>
        <dbReference type="ARBA" id="ARBA00006643"/>
    </source>
</evidence>
<feature type="repeat" description="PPR" evidence="3">
    <location>
        <begin position="393"/>
        <end position="427"/>
    </location>
</feature>
<feature type="domain" description="DYW" evidence="4">
    <location>
        <begin position="709"/>
        <end position="801"/>
    </location>
</feature>
<dbReference type="InterPro" id="IPR032867">
    <property type="entry name" value="DYW_dom"/>
</dbReference>
<evidence type="ECO:0000313" key="5">
    <source>
        <dbReference type="EMBL" id="WOH05581.1"/>
    </source>
</evidence>
<accession>A0AAF0XFT6</accession>
<dbReference type="GO" id="GO:0008270">
    <property type="term" value="F:zinc ion binding"/>
    <property type="evidence" value="ECO:0007669"/>
    <property type="project" value="InterPro"/>
</dbReference>
<feature type="repeat" description="PPR" evidence="3">
    <location>
        <begin position="463"/>
        <end position="493"/>
    </location>
</feature>
<dbReference type="PANTHER" id="PTHR47926:SF536">
    <property type="entry name" value="DYW DOMAIN-CONTAINING PROTEIN"/>
    <property type="match status" value="1"/>
</dbReference>
<protein>
    <recommendedName>
        <fullName evidence="4">DYW domain-containing protein</fullName>
    </recommendedName>
</protein>
<feature type="repeat" description="PPR" evidence="3">
    <location>
        <begin position="89"/>
        <end position="123"/>
    </location>
</feature>
<keyword evidence="6" id="KW-1185">Reference proteome</keyword>
<organism evidence="5 6">
    <name type="scientific">Daucus carota subsp. sativus</name>
    <name type="common">Carrot</name>
    <dbReference type="NCBI Taxonomy" id="79200"/>
    <lineage>
        <taxon>Eukaryota</taxon>
        <taxon>Viridiplantae</taxon>
        <taxon>Streptophyta</taxon>
        <taxon>Embryophyta</taxon>
        <taxon>Tracheophyta</taxon>
        <taxon>Spermatophyta</taxon>
        <taxon>Magnoliopsida</taxon>
        <taxon>eudicotyledons</taxon>
        <taxon>Gunneridae</taxon>
        <taxon>Pentapetalae</taxon>
        <taxon>asterids</taxon>
        <taxon>campanulids</taxon>
        <taxon>Apiales</taxon>
        <taxon>Apiaceae</taxon>
        <taxon>Apioideae</taxon>
        <taxon>Scandiceae</taxon>
        <taxon>Daucinae</taxon>
        <taxon>Daucus</taxon>
        <taxon>Daucus sect. Daucus</taxon>
    </lineage>
</organism>
<evidence type="ECO:0000313" key="6">
    <source>
        <dbReference type="Proteomes" id="UP000077755"/>
    </source>
</evidence>
<dbReference type="PANTHER" id="PTHR47926">
    <property type="entry name" value="PENTATRICOPEPTIDE REPEAT-CONTAINING PROTEIN"/>
    <property type="match status" value="1"/>
</dbReference>
<dbReference type="EMBL" id="CP093348">
    <property type="protein sequence ID" value="WOH05581.1"/>
    <property type="molecule type" value="Genomic_DNA"/>
</dbReference>
<dbReference type="InterPro" id="IPR046960">
    <property type="entry name" value="PPR_At4g14850-like_plant"/>
</dbReference>
<dbReference type="Pfam" id="PF13041">
    <property type="entry name" value="PPR_2"/>
    <property type="match status" value="2"/>
</dbReference>
<dbReference type="GO" id="GO:0003723">
    <property type="term" value="F:RNA binding"/>
    <property type="evidence" value="ECO:0007669"/>
    <property type="project" value="InterPro"/>
</dbReference>
<evidence type="ECO:0000259" key="4">
    <source>
        <dbReference type="Pfam" id="PF14432"/>
    </source>
</evidence>
<reference evidence="5" key="1">
    <citation type="journal article" date="2016" name="Nat. Genet.">
        <title>A high-quality carrot genome assembly provides new insights into carotenoid accumulation and asterid genome evolution.</title>
        <authorList>
            <person name="Iorizzo M."/>
            <person name="Ellison S."/>
            <person name="Senalik D."/>
            <person name="Zeng P."/>
            <person name="Satapoomin P."/>
            <person name="Huang J."/>
            <person name="Bowman M."/>
            <person name="Iovene M."/>
            <person name="Sanseverino W."/>
            <person name="Cavagnaro P."/>
            <person name="Yildiz M."/>
            <person name="Macko-Podgorni A."/>
            <person name="Moranska E."/>
            <person name="Grzebelus E."/>
            <person name="Grzebelus D."/>
            <person name="Ashrafi H."/>
            <person name="Zheng Z."/>
            <person name="Cheng S."/>
            <person name="Spooner D."/>
            <person name="Van Deynze A."/>
            <person name="Simon P."/>
        </authorList>
    </citation>
    <scope>NUCLEOTIDE SEQUENCE</scope>
    <source>
        <tissue evidence="5">Leaf</tissue>
    </source>
</reference>
<dbReference type="InterPro" id="IPR046848">
    <property type="entry name" value="E_motif"/>
</dbReference>
<name>A0AAF0XFT6_DAUCS</name>
<dbReference type="Pfam" id="PF20431">
    <property type="entry name" value="E_motif"/>
    <property type="match status" value="1"/>
</dbReference>
<feature type="repeat" description="PPR" evidence="3">
    <location>
        <begin position="190"/>
        <end position="224"/>
    </location>
</feature>
<dbReference type="Pfam" id="PF14432">
    <property type="entry name" value="DYW_deaminase"/>
    <property type="match status" value="1"/>
</dbReference>
<dbReference type="FunFam" id="1.25.40.10:FF:000725">
    <property type="entry name" value="Pentatricopeptide repeat-containing protein At3g63370, chloroplastic"/>
    <property type="match status" value="1"/>
</dbReference>
<gene>
    <name evidence="5" type="ORF">DCAR_0625000</name>
</gene>
<dbReference type="Pfam" id="PF01535">
    <property type="entry name" value="PPR"/>
    <property type="match status" value="7"/>
</dbReference>
<dbReference type="KEGG" id="dcr:108224462"/>
<dbReference type="PROSITE" id="PS51375">
    <property type="entry name" value="PPR"/>
    <property type="match status" value="5"/>
</dbReference>
<comment type="similarity">
    <text evidence="1">Belongs to the PPR family. PCMP-H subfamily.</text>
</comment>
<dbReference type="InterPro" id="IPR011990">
    <property type="entry name" value="TPR-like_helical_dom_sf"/>
</dbReference>
<dbReference type="GO" id="GO:0009451">
    <property type="term" value="P:RNA modification"/>
    <property type="evidence" value="ECO:0007669"/>
    <property type="project" value="InterPro"/>
</dbReference>
<dbReference type="Gene3D" id="1.25.40.10">
    <property type="entry name" value="Tetratricopeptide repeat domain"/>
    <property type="match status" value="6"/>
</dbReference>
<evidence type="ECO:0000256" key="2">
    <source>
        <dbReference type="ARBA" id="ARBA00022737"/>
    </source>
</evidence>
<dbReference type="FunFam" id="1.25.40.10:FF:000366">
    <property type="entry name" value="Pentatricopeptide (PPR) repeat-containing protein"/>
    <property type="match status" value="1"/>
</dbReference>
<dbReference type="FunFam" id="1.25.40.10:FF:000031">
    <property type="entry name" value="Pentatricopeptide repeat-containing protein mitochondrial"/>
    <property type="match status" value="1"/>
</dbReference>
<dbReference type="InterPro" id="IPR002885">
    <property type="entry name" value="PPR_rpt"/>
</dbReference>
<feature type="repeat" description="PPR" evidence="3">
    <location>
        <begin position="494"/>
        <end position="528"/>
    </location>
</feature>
<dbReference type="AlphaFoldDB" id="A0AAF0XFT6"/>
<dbReference type="FunFam" id="1.25.40.10:FF:000285">
    <property type="entry name" value="Pentatricopeptide repeat-containing protein, chloroplastic"/>
    <property type="match status" value="1"/>
</dbReference>
<sequence length="801" mass="89024">MSCAAGRRGINSARNWLVEPRDYIQLIHFCISSKSLTLAKIIHQHFLKSNFTSSPAISEKLTRLYITCSQLNLARRLFNNIPEPVKKSNVVIWNHLIRGYAWEGPYHEAIDLYNEMIDFGVRPSNYTYPFVLKACSSLQVVDDGKMVHDHAERNGFDKDVFVSTALVDFYVKCGCLEDARKVFDGMCDRDVVAWNAMISGASIHGLYEEVIELVVRMQDAGLGLNSSTVVSVLPAIGESSVLSAGKAVHGYCVRRGFWSEVMVGTGLLDMYAKCGLLDYARKVFYAMGVKNEVSWSAMIGACVICDSTGEALVLYDQMRSENSVDPSPVLLGTVLRACAKLIDLRRGRQIHGYAMKAGSLVDLMVGNTLLSMYAKCGLIDDASKFLEEMDWKDSVSFSAVISGCVGNGYAEVALKFFKRMQGFKIKPDVATMIGFLPACSHLAALKHGACGHSYSIVRGFTSDTSICNALTDMYCKCGKVDIARLVFDRMHTRDIVSWNAMIVGYGVHGLGAEAISMFYQMLAEGWKPDDVTFIGLLSACSHSGLVAEGKRFFISMTQEFKIFPRLEHYLCMVDLLGRAGLLNEAQDFIKKMPFQPDVQVWSALLAACRVHKNVELGEVVSKNIQTLGPESTGNFVLLSNIYSAAGRWDDAADVRNLQRVCGYKKLPGCSWVEVNGAIHAFVGGDKSHQHWEEIIEKLEELLGDIKKLGYSVESSFVLHDVEEEEKERILLYHSEKLAVAYALLMLSPNKPILVTKNLRVCGDCHLALTYISMIEKREIIVRDASRFHHFRSGTCSCGGFW</sequence>
<reference evidence="5" key="2">
    <citation type="submission" date="2022-03" db="EMBL/GenBank/DDBJ databases">
        <title>Draft title - Genomic analysis of global carrot germplasm unveils the trajectory of domestication and the origin of high carotenoid orange carrot.</title>
        <authorList>
            <person name="Iorizzo M."/>
            <person name="Ellison S."/>
            <person name="Senalik D."/>
            <person name="Macko-Podgorni A."/>
            <person name="Grzebelus D."/>
            <person name="Bostan H."/>
            <person name="Rolling W."/>
            <person name="Curaba J."/>
            <person name="Simon P."/>
        </authorList>
    </citation>
    <scope>NUCLEOTIDE SEQUENCE</scope>
    <source>
        <tissue evidence="5">Leaf</tissue>
    </source>
</reference>
<keyword evidence="2" id="KW-0677">Repeat</keyword>
<dbReference type="NCBIfam" id="TIGR00756">
    <property type="entry name" value="PPR"/>
    <property type="match status" value="7"/>
</dbReference>